<dbReference type="RefSeq" id="WP_130400513.1">
    <property type="nucleotide sequence ID" value="NZ_SHKK01000001.1"/>
</dbReference>
<dbReference type="AlphaFoldDB" id="A0A4Q7UEX7"/>
<protein>
    <submittedName>
        <fullName evidence="1">Uncharacterized protein</fullName>
    </submittedName>
</protein>
<evidence type="ECO:0000313" key="1">
    <source>
        <dbReference type="EMBL" id="RZT77933.1"/>
    </source>
</evidence>
<comment type="caution">
    <text evidence="1">The sequence shown here is derived from an EMBL/GenBank/DDBJ whole genome shotgun (WGS) entry which is preliminary data.</text>
</comment>
<accession>A0A4Q7UEX7</accession>
<sequence length="62" mass="7214">MQILRWQYTDEQENADVRLHRLRRRCEQIVAELEVALPVGAQTVAATQETTTPHQRTGDARR</sequence>
<keyword evidence="2" id="KW-1185">Reference proteome</keyword>
<reference evidence="1 2" key="1">
    <citation type="submission" date="2019-02" db="EMBL/GenBank/DDBJ databases">
        <title>Sequencing the genomes of 1000 actinobacteria strains.</title>
        <authorList>
            <person name="Klenk H.-P."/>
        </authorList>
    </citation>
    <scope>NUCLEOTIDE SEQUENCE [LARGE SCALE GENOMIC DNA]</scope>
    <source>
        <strain evidence="1 2">DSM 45888</strain>
    </source>
</reference>
<dbReference type="EMBL" id="SHKK01000001">
    <property type="protein sequence ID" value="RZT77933.1"/>
    <property type="molecule type" value="Genomic_DNA"/>
</dbReference>
<evidence type="ECO:0000313" key="2">
    <source>
        <dbReference type="Proteomes" id="UP000293781"/>
    </source>
</evidence>
<proteinExistence type="predicted"/>
<name>A0A4Q7UEX7_9ACTN</name>
<dbReference type="Proteomes" id="UP000293781">
    <property type="component" value="Unassembled WGS sequence"/>
</dbReference>
<organism evidence="1 2">
    <name type="scientific">Micromonospora violae</name>
    <dbReference type="NCBI Taxonomy" id="1278207"/>
    <lineage>
        <taxon>Bacteria</taxon>
        <taxon>Bacillati</taxon>
        <taxon>Actinomycetota</taxon>
        <taxon>Actinomycetes</taxon>
        <taxon>Micromonosporales</taxon>
        <taxon>Micromonosporaceae</taxon>
        <taxon>Micromonospora</taxon>
    </lineage>
</organism>
<gene>
    <name evidence="1" type="ORF">EV382_1108</name>
</gene>